<keyword evidence="2" id="KW-1185">Reference proteome</keyword>
<sequence>MRNTEIFYWYEMADYLTTLLNHFTAPAWLEPVVVIENYLLKIYDCSRTIFKKVATGGFELLTVPIIQAKFIEQPEKVFLLEQWLYLNKDKEVAVIAQQLQADIEIYKSSWQTGNGEGAVSGSLADAVPSLAQLPAHALTEFDKFVVAYTADQTTDVSLILKKQFNDLTNGLKAVSTYSYPEINKAFNTILFYSLRFLELRMDNTGANHSKAKYLFQAESFPKEDVLQADYFEYMQPVMLRGKIKVEEMDVAGGRADVYFEYLSFNFCTEVKREFKDTSFDALKEKYLGQAKEYQNTSAKVGILLVLDLLPKPNGIGSFESNIKLEIVSTVKDPEPRGIVVIKVPANRITPSAIVL</sequence>
<evidence type="ECO:0000313" key="2">
    <source>
        <dbReference type="Proteomes" id="UP000566071"/>
    </source>
</evidence>
<gene>
    <name evidence="1" type="ORF">HK413_03270</name>
</gene>
<reference evidence="1 2" key="1">
    <citation type="submission" date="2020-05" db="EMBL/GenBank/DDBJ databases">
        <authorList>
            <person name="Khan S.A."/>
            <person name="Jeon C.O."/>
            <person name="Chun B.H."/>
        </authorList>
    </citation>
    <scope>NUCLEOTIDE SEQUENCE [LARGE SCALE GENOMIC DNA]</scope>
    <source>
        <strain evidence="1 2">S1162</strain>
    </source>
</reference>
<evidence type="ECO:0000313" key="1">
    <source>
        <dbReference type="EMBL" id="NNU33421.1"/>
    </source>
</evidence>
<name>A0ABX1W4A3_9SPHI</name>
<dbReference type="EMBL" id="JABFCR010000009">
    <property type="protein sequence ID" value="NNU33421.1"/>
    <property type="molecule type" value="Genomic_DNA"/>
</dbReference>
<organism evidence="1 2">
    <name type="scientific">Mucilaginibacter humi</name>
    <dbReference type="NCBI Taxonomy" id="2732510"/>
    <lineage>
        <taxon>Bacteria</taxon>
        <taxon>Pseudomonadati</taxon>
        <taxon>Bacteroidota</taxon>
        <taxon>Sphingobacteriia</taxon>
        <taxon>Sphingobacteriales</taxon>
        <taxon>Sphingobacteriaceae</taxon>
        <taxon>Mucilaginibacter</taxon>
    </lineage>
</organism>
<accession>A0ABX1W4A3</accession>
<dbReference type="RefSeq" id="WP_175269118.1">
    <property type="nucleotide sequence ID" value="NZ_JABFCR010000009.1"/>
</dbReference>
<proteinExistence type="predicted"/>
<comment type="caution">
    <text evidence="1">The sequence shown here is derived from an EMBL/GenBank/DDBJ whole genome shotgun (WGS) entry which is preliminary data.</text>
</comment>
<protein>
    <submittedName>
        <fullName evidence="1">Uncharacterized protein</fullName>
    </submittedName>
</protein>
<dbReference type="Proteomes" id="UP000566071">
    <property type="component" value="Unassembled WGS sequence"/>
</dbReference>